<feature type="region of interest" description="Disordered" evidence="1">
    <location>
        <begin position="49"/>
        <end position="76"/>
    </location>
</feature>
<keyword evidence="3" id="KW-1185">Reference proteome</keyword>
<name>A0ABP0SNM8_9DINO</name>
<dbReference type="EMBL" id="CAXAMM010044273">
    <property type="protein sequence ID" value="CAK9114009.1"/>
    <property type="molecule type" value="Genomic_DNA"/>
</dbReference>
<dbReference type="Proteomes" id="UP001642464">
    <property type="component" value="Unassembled WGS sequence"/>
</dbReference>
<feature type="region of interest" description="Disordered" evidence="1">
    <location>
        <begin position="108"/>
        <end position="130"/>
    </location>
</feature>
<accession>A0ABP0SNM8</accession>
<proteinExistence type="predicted"/>
<comment type="caution">
    <text evidence="2">The sequence shown here is derived from an EMBL/GenBank/DDBJ whole genome shotgun (WGS) entry which is preliminary data.</text>
</comment>
<reference evidence="2 3" key="1">
    <citation type="submission" date="2024-02" db="EMBL/GenBank/DDBJ databases">
        <authorList>
            <person name="Chen Y."/>
            <person name="Shah S."/>
            <person name="Dougan E. K."/>
            <person name="Thang M."/>
            <person name="Chan C."/>
        </authorList>
    </citation>
    <scope>NUCLEOTIDE SEQUENCE [LARGE SCALE GENOMIC DNA]</scope>
</reference>
<evidence type="ECO:0000313" key="2">
    <source>
        <dbReference type="EMBL" id="CAK9114009.1"/>
    </source>
</evidence>
<sequence length="130" mass="14144">MACRNVTLEVNAASDALLKQQTVCQAASEKLTILTRMHKDKKYALSVAEGQQEVTHHNATGGHADSGSEDQELDQVDFWPASRPEGEHAGFVFKIGHLGLGYYRNEAVPGCWSANPTPRSKSSAGRSPRH</sequence>
<gene>
    <name evidence="2" type="ORF">SCF082_LOCUS52823</name>
</gene>
<protein>
    <submittedName>
        <fullName evidence="2">Uncharacterized protein</fullName>
    </submittedName>
</protein>
<evidence type="ECO:0000313" key="3">
    <source>
        <dbReference type="Proteomes" id="UP001642464"/>
    </source>
</evidence>
<organism evidence="2 3">
    <name type="scientific">Durusdinium trenchii</name>
    <dbReference type="NCBI Taxonomy" id="1381693"/>
    <lineage>
        <taxon>Eukaryota</taxon>
        <taxon>Sar</taxon>
        <taxon>Alveolata</taxon>
        <taxon>Dinophyceae</taxon>
        <taxon>Suessiales</taxon>
        <taxon>Symbiodiniaceae</taxon>
        <taxon>Durusdinium</taxon>
    </lineage>
</organism>
<evidence type="ECO:0000256" key="1">
    <source>
        <dbReference type="SAM" id="MobiDB-lite"/>
    </source>
</evidence>
<feature type="compositionally biased region" description="Polar residues" evidence="1">
    <location>
        <begin position="114"/>
        <end position="130"/>
    </location>
</feature>